<protein>
    <submittedName>
        <fullName evidence="2">Uncharacterized protein</fullName>
    </submittedName>
</protein>
<name>A0AAD1SNB9_PELCU</name>
<feature type="compositionally biased region" description="Basic residues" evidence="1">
    <location>
        <begin position="141"/>
        <end position="169"/>
    </location>
</feature>
<sequence>MRPCVHRAGEAAALPFRGYPATAMAGQASRYPPLGLLGVNTVQPRRATPSRGEVKVKSSRQANNITTDSFLTADTSCLPCTHAHNAETTLQTKLEAILEAFWHKLERRALQQAPPQASGPSPTRRMSRTRKTPGAPTGKRIPWRRQTKPKTSPRHKQRHNQSQSRMRHTFAPRRGSPVLLAVNIRGSVRPHKTRPEPGGLKYFTKLPNSEIPMTGVG</sequence>
<dbReference type="Proteomes" id="UP001295444">
    <property type="component" value="Chromosome 06"/>
</dbReference>
<accession>A0AAD1SNB9</accession>
<gene>
    <name evidence="2" type="ORF">PECUL_23A026488</name>
</gene>
<reference evidence="2" key="1">
    <citation type="submission" date="2022-03" db="EMBL/GenBank/DDBJ databases">
        <authorList>
            <person name="Alioto T."/>
            <person name="Alioto T."/>
            <person name="Gomez Garrido J."/>
        </authorList>
    </citation>
    <scope>NUCLEOTIDE SEQUENCE</scope>
</reference>
<evidence type="ECO:0000313" key="2">
    <source>
        <dbReference type="EMBL" id="CAH2302989.1"/>
    </source>
</evidence>
<evidence type="ECO:0000256" key="1">
    <source>
        <dbReference type="SAM" id="MobiDB-lite"/>
    </source>
</evidence>
<feature type="compositionally biased region" description="Low complexity" evidence="1">
    <location>
        <begin position="111"/>
        <end position="122"/>
    </location>
</feature>
<feature type="region of interest" description="Disordered" evidence="1">
    <location>
        <begin position="110"/>
        <end position="169"/>
    </location>
</feature>
<dbReference type="AlphaFoldDB" id="A0AAD1SNB9"/>
<proteinExistence type="predicted"/>
<keyword evidence="3" id="KW-1185">Reference proteome</keyword>
<organism evidence="2 3">
    <name type="scientific">Pelobates cultripes</name>
    <name type="common">Western spadefoot toad</name>
    <dbReference type="NCBI Taxonomy" id="61616"/>
    <lineage>
        <taxon>Eukaryota</taxon>
        <taxon>Metazoa</taxon>
        <taxon>Chordata</taxon>
        <taxon>Craniata</taxon>
        <taxon>Vertebrata</taxon>
        <taxon>Euteleostomi</taxon>
        <taxon>Amphibia</taxon>
        <taxon>Batrachia</taxon>
        <taxon>Anura</taxon>
        <taxon>Pelobatoidea</taxon>
        <taxon>Pelobatidae</taxon>
        <taxon>Pelobates</taxon>
    </lineage>
</organism>
<dbReference type="EMBL" id="OW240917">
    <property type="protein sequence ID" value="CAH2302989.1"/>
    <property type="molecule type" value="Genomic_DNA"/>
</dbReference>
<evidence type="ECO:0000313" key="3">
    <source>
        <dbReference type="Proteomes" id="UP001295444"/>
    </source>
</evidence>